<reference evidence="2 3" key="1">
    <citation type="submission" date="2024-02" db="EMBL/GenBank/DDBJ databases">
        <authorList>
            <person name="Daric V."/>
            <person name="Darras S."/>
        </authorList>
    </citation>
    <scope>NUCLEOTIDE SEQUENCE [LARGE SCALE GENOMIC DNA]</scope>
</reference>
<dbReference type="PANTHER" id="PTHR43268">
    <property type="entry name" value="THIOSULFATE SULFURTRANSFERASE/RHODANESE-LIKE DOMAIN-CONTAINING PROTEIN 2"/>
    <property type="match status" value="1"/>
</dbReference>
<gene>
    <name evidence="2" type="ORF">CVLEPA_LOCUS26535</name>
</gene>
<dbReference type="EMBL" id="CAWYQH010000130">
    <property type="protein sequence ID" value="CAK8693227.1"/>
    <property type="molecule type" value="Genomic_DNA"/>
</dbReference>
<comment type="caution">
    <text evidence="2">The sequence shown here is derived from an EMBL/GenBank/DDBJ whole genome shotgun (WGS) entry which is preliminary data.</text>
</comment>
<feature type="domain" description="Rhodanese" evidence="1">
    <location>
        <begin position="247"/>
        <end position="342"/>
    </location>
</feature>
<dbReference type="PROSITE" id="PS50206">
    <property type="entry name" value="RHODANESE_3"/>
    <property type="match status" value="1"/>
</dbReference>
<dbReference type="Pfam" id="PF17773">
    <property type="entry name" value="UPF0176_N"/>
    <property type="match status" value="1"/>
</dbReference>
<dbReference type="InterPro" id="IPR020936">
    <property type="entry name" value="TrhO"/>
</dbReference>
<name>A0ABP0GND3_CLALP</name>
<dbReference type="SMART" id="SM00450">
    <property type="entry name" value="RHOD"/>
    <property type="match status" value="1"/>
</dbReference>
<organism evidence="2 3">
    <name type="scientific">Clavelina lepadiformis</name>
    <name type="common">Light-bulb sea squirt</name>
    <name type="synonym">Ascidia lepadiformis</name>
    <dbReference type="NCBI Taxonomy" id="159417"/>
    <lineage>
        <taxon>Eukaryota</taxon>
        <taxon>Metazoa</taxon>
        <taxon>Chordata</taxon>
        <taxon>Tunicata</taxon>
        <taxon>Ascidiacea</taxon>
        <taxon>Aplousobranchia</taxon>
        <taxon>Clavelinidae</taxon>
        <taxon>Clavelina</taxon>
    </lineage>
</organism>
<dbReference type="CDD" id="cd01518">
    <property type="entry name" value="RHOD_YceA"/>
    <property type="match status" value="1"/>
</dbReference>
<dbReference type="Pfam" id="PF23949">
    <property type="entry name" value="TSTD2_N"/>
    <property type="match status" value="1"/>
</dbReference>
<evidence type="ECO:0000313" key="2">
    <source>
        <dbReference type="EMBL" id="CAK8693227.1"/>
    </source>
</evidence>
<dbReference type="Gene3D" id="3.40.250.10">
    <property type="entry name" value="Rhodanese-like domain"/>
    <property type="match status" value="1"/>
</dbReference>
<dbReference type="Gene3D" id="3.30.70.100">
    <property type="match status" value="1"/>
</dbReference>
<evidence type="ECO:0000259" key="1">
    <source>
        <dbReference type="PROSITE" id="PS50206"/>
    </source>
</evidence>
<dbReference type="Pfam" id="PF00581">
    <property type="entry name" value="Rhodanese"/>
    <property type="match status" value="1"/>
</dbReference>
<evidence type="ECO:0000313" key="3">
    <source>
        <dbReference type="Proteomes" id="UP001642483"/>
    </source>
</evidence>
<dbReference type="InterPro" id="IPR001763">
    <property type="entry name" value="Rhodanese-like_dom"/>
</dbReference>
<dbReference type="InterPro" id="IPR057944">
    <property type="entry name" value="TSTD2_N"/>
</dbReference>
<protein>
    <recommendedName>
        <fullName evidence="1">Rhodanese domain-containing protein</fullName>
    </recommendedName>
</protein>
<dbReference type="Pfam" id="PF12368">
    <property type="entry name" value="Rhodanese_C"/>
    <property type="match status" value="1"/>
</dbReference>
<proteinExistence type="predicted"/>
<accession>A0ABP0GND3</accession>
<dbReference type="InterPro" id="IPR036873">
    <property type="entry name" value="Rhodanese-like_dom_sf"/>
</dbReference>
<sequence length="441" mass="50679">MKKVNLKNLSAKELHKLFHKAAFSQFVDSTVNQNQQYEEICWVCCKKEFKLLKDVHRHVAECHYDEIKKNYLKLKEDYEKKVSEQDKNKYEHDDVKIEPNSEVESFMCICGCKDFVVLLFYHYVENPINHGLDTIKIWQVKLCRNLKLRGKIRLSTEGINGTVEGCKCGTDEYKSQILRQEIFTKMSMDDFKSSKGTGSSFDELSVTICQELCTLGLPPEDVSTSGGGKYLTPDEFHLALENLTEDCDKAPILLDVRNFYESKIGFFENALRPNLRKFSYFPAYVDENREVFNGRKVITYCTGGIRCERATTYLKKATECEEVFQLKGGIHKYLEQYPDGFYTGKLFVFDNRYSIGDSTCMTSQCFYCSTPHDDYELCTTRGCRQLVLICQTCRSKNITTCCTRCSQNAESCGNCKECSCTKERTRIPKEPSSIILTSSGS</sequence>
<dbReference type="InterPro" id="IPR040503">
    <property type="entry name" value="TRHO_N"/>
</dbReference>
<dbReference type="InterPro" id="IPR022111">
    <property type="entry name" value="Rhodanese_C"/>
</dbReference>
<dbReference type="SUPFAM" id="SSF52821">
    <property type="entry name" value="Rhodanese/Cell cycle control phosphatase"/>
    <property type="match status" value="1"/>
</dbReference>
<keyword evidence="3" id="KW-1185">Reference proteome</keyword>
<dbReference type="Proteomes" id="UP001642483">
    <property type="component" value="Unassembled WGS sequence"/>
</dbReference>
<dbReference type="PANTHER" id="PTHR43268:SF6">
    <property type="entry name" value="THIOSULFATE SULFURTRANSFERASE_RHODANESE-LIKE DOMAIN-CONTAINING PROTEIN 2"/>
    <property type="match status" value="1"/>
</dbReference>